<dbReference type="OrthoDB" id="1002395at2759"/>
<dbReference type="Proteomes" id="UP000634136">
    <property type="component" value="Unassembled WGS sequence"/>
</dbReference>
<sequence length="260" mass="29549">MKFCRVCGRACGRFPSCLGLKSYYGVRAWKVEYETRYHVLIECEKIKHIWDNAPFDFKGRASHSLILEWMVVECDKWGRDQRCSFAIALYYIWEAKNESMAKSVQEHPTTLKWVKPREPFIKLNVDVALKDNGEGSAGGVFRDHEGLCVGAFSSKIPAMRDIALMEAMGMKKDIDVVQEGGITHLIVETDAKLVVDMLHSTCTHVSKLSATYRSILEVCMQFRDCEIRWILRTCNGSADCMAKVALSFSCNMTWPNSVPI</sequence>
<dbReference type="PANTHER" id="PTHR47074">
    <property type="entry name" value="BNAC02G40300D PROTEIN"/>
    <property type="match status" value="1"/>
</dbReference>
<gene>
    <name evidence="2" type="ORF">G2W53_008124</name>
</gene>
<dbReference type="EMBL" id="JAAIUW010000003">
    <property type="protein sequence ID" value="KAF7839642.1"/>
    <property type="molecule type" value="Genomic_DNA"/>
</dbReference>
<dbReference type="InterPro" id="IPR052929">
    <property type="entry name" value="RNase_H-like_EbsB-rel"/>
</dbReference>
<dbReference type="InterPro" id="IPR002156">
    <property type="entry name" value="RNaseH_domain"/>
</dbReference>
<accession>A0A835CHV4</accession>
<dbReference type="SUPFAM" id="SSF53098">
    <property type="entry name" value="Ribonuclease H-like"/>
    <property type="match status" value="1"/>
</dbReference>
<reference evidence="2" key="1">
    <citation type="submission" date="2020-09" db="EMBL/GenBank/DDBJ databases">
        <title>Genome-Enabled Discovery of Anthraquinone Biosynthesis in Senna tora.</title>
        <authorList>
            <person name="Kang S.-H."/>
            <person name="Pandey R.P."/>
            <person name="Lee C.-M."/>
            <person name="Sim J.-S."/>
            <person name="Jeong J.-T."/>
            <person name="Choi B.-S."/>
            <person name="Jung M."/>
            <person name="Ginzburg D."/>
            <person name="Zhao K."/>
            <person name="Won S.Y."/>
            <person name="Oh T.-J."/>
            <person name="Yu Y."/>
            <person name="Kim N.-H."/>
            <person name="Lee O.R."/>
            <person name="Lee T.-H."/>
            <person name="Bashyal P."/>
            <person name="Kim T.-S."/>
            <person name="Lee W.-H."/>
            <person name="Kawkins C."/>
            <person name="Kim C.-K."/>
            <person name="Kim J.S."/>
            <person name="Ahn B.O."/>
            <person name="Rhee S.Y."/>
            <person name="Sohng J.K."/>
        </authorList>
    </citation>
    <scope>NUCLEOTIDE SEQUENCE</scope>
    <source>
        <tissue evidence="2">Leaf</tissue>
    </source>
</reference>
<dbReference type="GO" id="GO:0003676">
    <property type="term" value="F:nucleic acid binding"/>
    <property type="evidence" value="ECO:0007669"/>
    <property type="project" value="InterPro"/>
</dbReference>
<dbReference type="PANTHER" id="PTHR47074:SF73">
    <property type="entry name" value="OS04G0448401 PROTEIN"/>
    <property type="match status" value="1"/>
</dbReference>
<evidence type="ECO:0000313" key="2">
    <source>
        <dbReference type="EMBL" id="KAF7839642.1"/>
    </source>
</evidence>
<dbReference type="InterPro" id="IPR012337">
    <property type="entry name" value="RNaseH-like_sf"/>
</dbReference>
<dbReference type="Gene3D" id="3.30.420.10">
    <property type="entry name" value="Ribonuclease H-like superfamily/Ribonuclease H"/>
    <property type="match status" value="1"/>
</dbReference>
<dbReference type="InterPro" id="IPR044730">
    <property type="entry name" value="RNase_H-like_dom_plant"/>
</dbReference>
<dbReference type="CDD" id="cd06222">
    <property type="entry name" value="RNase_H_like"/>
    <property type="match status" value="1"/>
</dbReference>
<feature type="domain" description="RNase H type-1" evidence="1">
    <location>
        <begin position="124"/>
        <end position="244"/>
    </location>
</feature>
<evidence type="ECO:0000259" key="1">
    <source>
        <dbReference type="Pfam" id="PF13456"/>
    </source>
</evidence>
<dbReference type="InterPro" id="IPR036397">
    <property type="entry name" value="RNaseH_sf"/>
</dbReference>
<keyword evidence="3" id="KW-1185">Reference proteome</keyword>
<dbReference type="GO" id="GO:0004523">
    <property type="term" value="F:RNA-DNA hybrid ribonuclease activity"/>
    <property type="evidence" value="ECO:0007669"/>
    <property type="project" value="InterPro"/>
</dbReference>
<dbReference type="AlphaFoldDB" id="A0A835CHV4"/>
<dbReference type="Pfam" id="PF13456">
    <property type="entry name" value="RVT_3"/>
    <property type="match status" value="1"/>
</dbReference>
<protein>
    <submittedName>
        <fullName evidence="2">Ribonuclease H</fullName>
    </submittedName>
</protein>
<organism evidence="2 3">
    <name type="scientific">Senna tora</name>
    <dbReference type="NCBI Taxonomy" id="362788"/>
    <lineage>
        <taxon>Eukaryota</taxon>
        <taxon>Viridiplantae</taxon>
        <taxon>Streptophyta</taxon>
        <taxon>Embryophyta</taxon>
        <taxon>Tracheophyta</taxon>
        <taxon>Spermatophyta</taxon>
        <taxon>Magnoliopsida</taxon>
        <taxon>eudicotyledons</taxon>
        <taxon>Gunneridae</taxon>
        <taxon>Pentapetalae</taxon>
        <taxon>rosids</taxon>
        <taxon>fabids</taxon>
        <taxon>Fabales</taxon>
        <taxon>Fabaceae</taxon>
        <taxon>Caesalpinioideae</taxon>
        <taxon>Cassia clade</taxon>
        <taxon>Senna</taxon>
    </lineage>
</organism>
<proteinExistence type="predicted"/>
<evidence type="ECO:0000313" key="3">
    <source>
        <dbReference type="Proteomes" id="UP000634136"/>
    </source>
</evidence>
<name>A0A835CHV4_9FABA</name>
<comment type="caution">
    <text evidence="2">The sequence shown here is derived from an EMBL/GenBank/DDBJ whole genome shotgun (WGS) entry which is preliminary data.</text>
</comment>